<keyword evidence="1" id="KW-1133">Transmembrane helix</keyword>
<dbReference type="STRING" id="1759059.ATE48_14305"/>
<dbReference type="KEGG" id="cbot:ATE48_14305"/>
<dbReference type="EMBL" id="CP013244">
    <property type="protein sequence ID" value="ANP47003.1"/>
    <property type="molecule type" value="Genomic_DNA"/>
</dbReference>
<proteinExistence type="predicted"/>
<keyword evidence="1" id="KW-0812">Transmembrane</keyword>
<dbReference type="InterPro" id="IPR000620">
    <property type="entry name" value="EamA_dom"/>
</dbReference>
<dbReference type="SUPFAM" id="SSF103481">
    <property type="entry name" value="Multidrug resistance efflux transporter EmrE"/>
    <property type="match status" value="2"/>
</dbReference>
<feature type="transmembrane region" description="Helical" evidence="1">
    <location>
        <begin position="258"/>
        <end position="276"/>
    </location>
</feature>
<keyword evidence="1" id="KW-0472">Membrane</keyword>
<dbReference type="Proteomes" id="UP000092498">
    <property type="component" value="Chromosome"/>
</dbReference>
<protein>
    <recommendedName>
        <fullName evidence="2">EamA domain-containing protein</fullName>
    </recommendedName>
</protein>
<dbReference type="InterPro" id="IPR037185">
    <property type="entry name" value="EmrE-like"/>
</dbReference>
<organism evidence="3 4">
    <name type="scientific">Candidatus Viadribacter manganicus</name>
    <dbReference type="NCBI Taxonomy" id="1759059"/>
    <lineage>
        <taxon>Bacteria</taxon>
        <taxon>Pseudomonadati</taxon>
        <taxon>Pseudomonadota</taxon>
        <taxon>Alphaproteobacteria</taxon>
        <taxon>Hyphomonadales</taxon>
        <taxon>Hyphomonadaceae</taxon>
        <taxon>Candidatus Viadribacter</taxon>
    </lineage>
</organism>
<dbReference type="Gene3D" id="1.10.3730.20">
    <property type="match status" value="1"/>
</dbReference>
<feature type="transmembrane region" description="Helical" evidence="1">
    <location>
        <begin position="86"/>
        <end position="108"/>
    </location>
</feature>
<evidence type="ECO:0000259" key="2">
    <source>
        <dbReference type="Pfam" id="PF00892"/>
    </source>
</evidence>
<dbReference type="Pfam" id="PF00892">
    <property type="entry name" value="EamA"/>
    <property type="match status" value="1"/>
</dbReference>
<feature type="transmembrane region" description="Helical" evidence="1">
    <location>
        <begin position="33"/>
        <end position="54"/>
    </location>
</feature>
<feature type="transmembrane region" description="Helical" evidence="1">
    <location>
        <begin position="235"/>
        <end position="252"/>
    </location>
</feature>
<feature type="domain" description="EamA" evidence="2">
    <location>
        <begin position="139"/>
        <end position="275"/>
    </location>
</feature>
<feature type="transmembrane region" description="Helical" evidence="1">
    <location>
        <begin position="201"/>
        <end position="223"/>
    </location>
</feature>
<dbReference type="OrthoDB" id="9783707at2"/>
<name>A0A1B1AKC5_9PROT</name>
<evidence type="ECO:0000256" key="1">
    <source>
        <dbReference type="SAM" id="Phobius"/>
    </source>
</evidence>
<feature type="transmembrane region" description="Helical" evidence="1">
    <location>
        <begin position="61"/>
        <end position="80"/>
    </location>
</feature>
<reference evidence="3 4" key="1">
    <citation type="submission" date="2015-11" db="EMBL/GenBank/DDBJ databases">
        <title>Whole-Genome Sequence of Candidatus Oderbacter manganicum from the National Park Lower Oder Valley, Germany.</title>
        <authorList>
            <person name="Braun B."/>
            <person name="Liere K."/>
            <person name="Szewzyk U."/>
        </authorList>
    </citation>
    <scope>NUCLEOTIDE SEQUENCE [LARGE SCALE GENOMIC DNA]</scope>
    <source>
        <strain evidence="3 4">OTSz_A_272</strain>
    </source>
</reference>
<evidence type="ECO:0000313" key="4">
    <source>
        <dbReference type="Proteomes" id="UP000092498"/>
    </source>
</evidence>
<feature type="transmembrane region" description="Helical" evidence="1">
    <location>
        <begin position="140"/>
        <end position="157"/>
    </location>
</feature>
<sequence length="277" mass="28843">MPPLAIAAAITSAVIHASWNAVLKGGTDRVTDSFLIAVGGLGAGALIILFMGALPQAAWPYVAMTVVIHLVYWFCLFKGYDAGDMSHVYTLSRGMAPMLVAMGAALTASEIPPPFKLLGIAGVSIGVFTVGASPKAPLKATLWAAAIGLCIASYSLVDALGSRAAGNAVIFLGWSMALMSVPMAAFAFWRRGVSRLLRDAAVAPWRGIGIGIVSFAGYGLVLWAQTFAPIAQVTALRETSVVWGALIAFLFLHERLGLRRWLGAAIVAVGAGLIAFA</sequence>
<dbReference type="GO" id="GO:0016020">
    <property type="term" value="C:membrane"/>
    <property type="evidence" value="ECO:0007669"/>
    <property type="project" value="InterPro"/>
</dbReference>
<dbReference type="InParanoid" id="A0A1B1AKC5"/>
<gene>
    <name evidence="3" type="ORF">ATE48_14305</name>
</gene>
<feature type="transmembrane region" description="Helical" evidence="1">
    <location>
        <begin position="115"/>
        <end position="134"/>
    </location>
</feature>
<feature type="transmembrane region" description="Helical" evidence="1">
    <location>
        <begin position="169"/>
        <end position="189"/>
    </location>
</feature>
<dbReference type="RefSeq" id="WP_066772605.1">
    <property type="nucleotide sequence ID" value="NZ_CP013244.1"/>
</dbReference>
<dbReference type="AlphaFoldDB" id="A0A1B1AKC5"/>
<keyword evidence="4" id="KW-1185">Reference proteome</keyword>
<accession>A0A1B1AKC5</accession>
<evidence type="ECO:0000313" key="3">
    <source>
        <dbReference type="EMBL" id="ANP47003.1"/>
    </source>
</evidence>